<evidence type="ECO:0000313" key="2">
    <source>
        <dbReference type="EMBL" id="GAT95574.1"/>
    </source>
</evidence>
<reference evidence="2 3" key="1">
    <citation type="submission" date="2016-05" db="EMBL/GenBank/DDBJ databases">
        <title>First whole genome sequencing of Entamoeba histolytica HM1:IMSS-clone-6.</title>
        <authorList>
            <person name="Mukherjee Avik.K."/>
            <person name="Izumyama S."/>
            <person name="Nakada-Tsukui K."/>
            <person name="Nozaki T."/>
        </authorList>
    </citation>
    <scope>NUCLEOTIDE SEQUENCE [LARGE SCALE GENOMIC DNA]</scope>
    <source>
        <strain evidence="2 3">HM1:IMSS clone 6</strain>
    </source>
</reference>
<dbReference type="EMBL" id="BDEQ01000001">
    <property type="protein sequence ID" value="GAT95574.1"/>
    <property type="molecule type" value="Genomic_DNA"/>
</dbReference>
<evidence type="ECO:0000313" key="3">
    <source>
        <dbReference type="Proteomes" id="UP000078387"/>
    </source>
</evidence>
<protein>
    <submittedName>
        <fullName evidence="2">Uncharacterized protein</fullName>
    </submittedName>
</protein>
<feature type="region of interest" description="Disordered" evidence="1">
    <location>
        <begin position="510"/>
        <end position="559"/>
    </location>
</feature>
<dbReference type="VEuPathDB" id="AmoebaDB:EHI5A_108060"/>
<gene>
    <name evidence="2" type="ORF">CL6EHI_160950</name>
</gene>
<dbReference type="VEuPathDB" id="AmoebaDB:EHI_160950"/>
<feature type="compositionally biased region" description="Basic and acidic residues" evidence="1">
    <location>
        <begin position="510"/>
        <end position="527"/>
    </location>
</feature>
<comment type="caution">
    <text evidence="2">The sequence shown here is derived from an EMBL/GenBank/DDBJ whole genome shotgun (WGS) entry which is preliminary data.</text>
</comment>
<dbReference type="VEuPathDB" id="AmoebaDB:KM1_130800"/>
<proteinExistence type="predicted"/>
<feature type="compositionally biased region" description="Basic residues" evidence="1">
    <location>
        <begin position="528"/>
        <end position="541"/>
    </location>
</feature>
<dbReference type="VEuPathDB" id="AmoebaDB:EHI8A_092230"/>
<evidence type="ECO:0000256" key="1">
    <source>
        <dbReference type="SAM" id="MobiDB-lite"/>
    </source>
</evidence>
<dbReference type="AlphaFoldDB" id="A0A5K1TVU3"/>
<organism evidence="2 3">
    <name type="scientific">Entamoeba histolytica</name>
    <dbReference type="NCBI Taxonomy" id="5759"/>
    <lineage>
        <taxon>Eukaryota</taxon>
        <taxon>Amoebozoa</taxon>
        <taxon>Evosea</taxon>
        <taxon>Archamoebae</taxon>
        <taxon>Mastigamoebida</taxon>
        <taxon>Entamoebidae</taxon>
        <taxon>Entamoeba</taxon>
    </lineage>
</organism>
<dbReference type="OMA" id="STEYASC"/>
<sequence>MNWNNFELPHEPSIDLADQALLFDPCLNRYKKKKGYYATGVPVVMKEGDIYEVPNQFGVQELANSIPYYTSRVLAENHTIDQTHNYFNLMQMINVKNKKYFLYPHKEGEVEFCLFNGEITPKGRIVCGGIIRKIAIIKETLWKNPSTHITPPPIFCIANESNIFIYVMEDENPVRINEFHINDKIDDIQIICTDDIYLIIAVNNKIYFISINTKEDNEYIIPYREGDDGEARITFSLFPKLIICRGFGMYILNILTKEVEIKYGFSDKVFALTSHLSFPFHVIIITETSLFIMDTRTFTGVASHLHVIPKQHLYYDVECFLYENKLTCIIPTERYCIIVPFEFNLEKLQFDTEYASCLVKLPLILPFIKKKMHYRILGLNAIPHENELIMILIDTERRITAQKFIYGEYNEDIQKYSVILSEKHTVERPIPSFRRKIDMYREFLDNQLSKEPVVRKKIKQEESKTKKVEVKNTKVKDYDHKHSENFFYNYALKKYAQRDKEEMELRRKELHKRVESKKPKVIKESKAKKPQIKLPKERKKREGSEIASLNVNALRRHKR</sequence>
<dbReference type="Proteomes" id="UP000078387">
    <property type="component" value="Unassembled WGS sequence"/>
</dbReference>
<name>A0A5K1TVU3_ENTHI</name>
<accession>A0A5K1TVU3</accession>
<dbReference type="VEuPathDB" id="AmoebaDB:EHI7A_072160"/>